<dbReference type="InterPro" id="IPR039718">
    <property type="entry name" value="Rrm1"/>
</dbReference>
<dbReference type="EMBL" id="JAGFBF010000001">
    <property type="protein sequence ID" value="MBO2988563.1"/>
    <property type="molecule type" value="Genomic_DNA"/>
</dbReference>
<dbReference type="Proteomes" id="UP000668403">
    <property type="component" value="Unassembled WGS sequence"/>
</dbReference>
<feature type="domain" description="Ribonucleotide reductase large subunit" evidence="11">
    <location>
        <begin position="553"/>
        <end position="575"/>
    </location>
</feature>
<name>A0A939QCE7_9MICO</name>
<dbReference type="SUPFAM" id="SSF51998">
    <property type="entry name" value="PFL-like glycyl radical enzymes"/>
    <property type="match status" value="1"/>
</dbReference>
<keyword evidence="13" id="KW-1185">Reference proteome</keyword>
<dbReference type="InterPro" id="IPR013346">
    <property type="entry name" value="NrdE_NrdA_C"/>
</dbReference>
<comment type="caution">
    <text evidence="12">The sequence shown here is derived from an EMBL/GenBank/DDBJ whole genome shotgun (WGS) entry which is preliminary data.</text>
</comment>
<evidence type="ECO:0000256" key="10">
    <source>
        <dbReference type="RuleBase" id="RU003410"/>
    </source>
</evidence>
<dbReference type="FunFam" id="1.10.1650.20:FF:000002">
    <property type="entry name" value="Ribonucleoside-diphosphate reductase"/>
    <property type="match status" value="1"/>
</dbReference>
<keyword evidence="7 10" id="KW-0215">Deoxyribonucleotide synthesis</keyword>
<dbReference type="GO" id="GO:0005971">
    <property type="term" value="C:ribonucleoside-diphosphate reductase complex"/>
    <property type="evidence" value="ECO:0007669"/>
    <property type="project" value="TreeGrafter"/>
</dbReference>
<organism evidence="12 13">
    <name type="scientific">Leucobacter tardus</name>
    <dbReference type="NCBI Taxonomy" id="501483"/>
    <lineage>
        <taxon>Bacteria</taxon>
        <taxon>Bacillati</taxon>
        <taxon>Actinomycetota</taxon>
        <taxon>Actinomycetes</taxon>
        <taxon>Micrococcales</taxon>
        <taxon>Microbacteriaceae</taxon>
        <taxon>Leucobacter</taxon>
    </lineage>
</organism>
<dbReference type="InterPro" id="IPR026459">
    <property type="entry name" value="RNR_1b_NrdE"/>
</dbReference>
<sequence>MDYHSLNAMLNLYDADGMIQFDKDREAARQYFLQHVNQNMVFFHSFDERMRYLLDNDYYERELIEQYSVDFIERLTNEAFALKFRFPTFLGAFKFFTSYALKTFDGKRYLERFEDRVVMVALGLARGDQNLARGLVHEILSGRFQPATPTFLNLGKAQRGELVSCFLLRIEDNMESISRGINSSLQLSKRGGGVALLLSNVREAGAPIKKIENQSSGIIPVMKLLEDSFSYANQLGARQGAGAVYLSAHHPDIMRFLDTKRENADEKIRIKTLSLGVVIPDITFELAKKNEDMYLFSPYDVERVYGVPFGDISVSEKYHEMVDDSRIKKTKINARHFFQTIAELQFESGYPYIVFEDTVNRANPIKGRINMSNLCSEILQVNTPTTYTEDLGYDLIGKDISCNLGSMNIAMMMDGEHFSSSVELAIRALSAVSDMSHISSVRSIEDGNDKSHAIGLGQMNLHGYLAREHIHYGSEEGIDFTNIYFYTILFHALRASNAIAKERGEQFEGFADSKYASGEFFDTYTDQVWEPATARVRELFTSSNVDIPTQDDWRELKANVQQYGIYNQNLQAVPPTGSISYINNSTSSIHPIASKIEIRKEGKLGRVYYPAPFLTNDNLEYYEDAYEIGPEKIIDTYAAATQHVDQGLSLTLFFKDTASTREINRAQIYAWRKGIKTIYYIRLRQLALEGTDMEECVSCML</sequence>
<dbReference type="InterPro" id="IPR013554">
    <property type="entry name" value="RNR_N"/>
</dbReference>
<evidence type="ECO:0000256" key="9">
    <source>
        <dbReference type="ARBA" id="ARBA00047754"/>
    </source>
</evidence>
<dbReference type="SUPFAM" id="SSF48168">
    <property type="entry name" value="R1 subunit of ribonucleotide reductase, N-terminal domain"/>
    <property type="match status" value="1"/>
</dbReference>
<dbReference type="InterPro" id="IPR008926">
    <property type="entry name" value="RNR_R1-su_N"/>
</dbReference>
<evidence type="ECO:0000256" key="8">
    <source>
        <dbReference type="ARBA" id="ARBA00023157"/>
    </source>
</evidence>
<evidence type="ECO:0000256" key="2">
    <source>
        <dbReference type="ARBA" id="ARBA00012274"/>
    </source>
</evidence>
<dbReference type="Pfam" id="PF08343">
    <property type="entry name" value="RNR_N"/>
    <property type="match status" value="1"/>
</dbReference>
<dbReference type="InterPro" id="IPR000788">
    <property type="entry name" value="RNR_lg_C"/>
</dbReference>
<keyword evidence="3" id="KW-0021">Allosteric enzyme</keyword>
<reference evidence="12" key="1">
    <citation type="submission" date="2021-03" db="EMBL/GenBank/DDBJ databases">
        <title>Leucobacter chromiisoli sp. nov., isolated from chromium-containing soil of chemical plant.</title>
        <authorList>
            <person name="Xu Z."/>
        </authorList>
    </citation>
    <scope>NUCLEOTIDE SEQUENCE</scope>
    <source>
        <strain evidence="12">K 70/01</strain>
    </source>
</reference>
<evidence type="ECO:0000256" key="5">
    <source>
        <dbReference type="ARBA" id="ARBA00022840"/>
    </source>
</evidence>
<evidence type="ECO:0000256" key="4">
    <source>
        <dbReference type="ARBA" id="ARBA00022741"/>
    </source>
</evidence>
<dbReference type="PROSITE" id="PS00089">
    <property type="entry name" value="RIBORED_LARGE"/>
    <property type="match status" value="1"/>
</dbReference>
<evidence type="ECO:0000313" key="13">
    <source>
        <dbReference type="Proteomes" id="UP000668403"/>
    </source>
</evidence>
<dbReference type="Gene3D" id="1.10.1650.20">
    <property type="match status" value="1"/>
</dbReference>
<dbReference type="AlphaFoldDB" id="A0A939QCE7"/>
<evidence type="ECO:0000256" key="3">
    <source>
        <dbReference type="ARBA" id="ARBA00022533"/>
    </source>
</evidence>
<evidence type="ECO:0000313" key="12">
    <source>
        <dbReference type="EMBL" id="MBO2988563.1"/>
    </source>
</evidence>
<dbReference type="GO" id="GO:0009263">
    <property type="term" value="P:deoxyribonucleotide biosynthetic process"/>
    <property type="evidence" value="ECO:0007669"/>
    <property type="project" value="UniProtKB-KW"/>
</dbReference>
<keyword evidence="6 10" id="KW-0560">Oxidoreductase</keyword>
<dbReference type="PANTHER" id="PTHR11573">
    <property type="entry name" value="RIBONUCLEOSIDE-DIPHOSPHATE REDUCTASE LARGE CHAIN"/>
    <property type="match status" value="1"/>
</dbReference>
<comment type="catalytic activity">
    <reaction evidence="9 10">
        <text>a 2'-deoxyribonucleoside 5'-diphosphate + [thioredoxin]-disulfide + H2O = a ribonucleoside 5'-diphosphate + [thioredoxin]-dithiol</text>
        <dbReference type="Rhea" id="RHEA:23252"/>
        <dbReference type="Rhea" id="RHEA-COMP:10698"/>
        <dbReference type="Rhea" id="RHEA-COMP:10700"/>
        <dbReference type="ChEBI" id="CHEBI:15377"/>
        <dbReference type="ChEBI" id="CHEBI:29950"/>
        <dbReference type="ChEBI" id="CHEBI:50058"/>
        <dbReference type="ChEBI" id="CHEBI:57930"/>
        <dbReference type="ChEBI" id="CHEBI:73316"/>
        <dbReference type="EC" id="1.17.4.1"/>
    </reaction>
</comment>
<evidence type="ECO:0000259" key="11">
    <source>
        <dbReference type="PROSITE" id="PS00089"/>
    </source>
</evidence>
<accession>A0A939QCE7</accession>
<dbReference type="PANTHER" id="PTHR11573:SF30">
    <property type="entry name" value="RIBONUCLEOSIDE-DIPHOSPHATE REDUCTASE 2 SUBUNIT ALPHA"/>
    <property type="match status" value="1"/>
</dbReference>
<comment type="function">
    <text evidence="10">Provides the precursors necessary for DNA synthesis. Catalyzes the biosynthesis of deoxyribonucleotides from the corresponding ribonucleotides.</text>
</comment>
<keyword evidence="4" id="KW-0547">Nucleotide-binding</keyword>
<dbReference type="NCBIfam" id="TIGR04170">
    <property type="entry name" value="RNR_1b_NrdE"/>
    <property type="match status" value="1"/>
</dbReference>
<dbReference type="NCBIfam" id="TIGR02506">
    <property type="entry name" value="NrdE_NrdA"/>
    <property type="match status" value="1"/>
</dbReference>
<dbReference type="Gene3D" id="3.20.70.20">
    <property type="match status" value="1"/>
</dbReference>
<evidence type="ECO:0000256" key="1">
    <source>
        <dbReference type="ARBA" id="ARBA00010406"/>
    </source>
</evidence>
<evidence type="ECO:0000256" key="7">
    <source>
        <dbReference type="ARBA" id="ARBA00023116"/>
    </source>
</evidence>
<comment type="similarity">
    <text evidence="1 10">Belongs to the ribonucleoside diphosphate reductase large chain family.</text>
</comment>
<dbReference type="RefSeq" id="WP_208237256.1">
    <property type="nucleotide sequence ID" value="NZ_BAAAQU010000001.1"/>
</dbReference>
<dbReference type="InterPro" id="IPR013509">
    <property type="entry name" value="RNR_lsu_N"/>
</dbReference>
<gene>
    <name evidence="12" type="primary">nrdE</name>
    <name evidence="12" type="ORF">J4H85_00925</name>
</gene>
<protein>
    <recommendedName>
        <fullName evidence="2 10">Ribonucleoside-diphosphate reductase</fullName>
        <ecNumber evidence="2 10">1.17.4.1</ecNumber>
    </recommendedName>
</protein>
<dbReference type="PRINTS" id="PR01183">
    <property type="entry name" value="RIBORDTASEM1"/>
</dbReference>
<dbReference type="Pfam" id="PF02867">
    <property type="entry name" value="Ribonuc_red_lgC"/>
    <property type="match status" value="1"/>
</dbReference>
<dbReference type="CDD" id="cd01679">
    <property type="entry name" value="RNR_I"/>
    <property type="match status" value="1"/>
</dbReference>
<proteinExistence type="inferred from homology"/>
<dbReference type="GO" id="GO:0004748">
    <property type="term" value="F:ribonucleoside-diphosphate reductase activity, thioredoxin disulfide as acceptor"/>
    <property type="evidence" value="ECO:0007669"/>
    <property type="project" value="UniProtKB-EC"/>
</dbReference>
<dbReference type="Pfam" id="PF00317">
    <property type="entry name" value="Ribonuc_red_lgN"/>
    <property type="match status" value="1"/>
</dbReference>
<keyword evidence="8" id="KW-1015">Disulfide bond</keyword>
<evidence type="ECO:0000256" key="6">
    <source>
        <dbReference type="ARBA" id="ARBA00023002"/>
    </source>
</evidence>
<keyword evidence="5" id="KW-0067">ATP-binding</keyword>
<dbReference type="EC" id="1.17.4.1" evidence="2 10"/>
<dbReference type="GO" id="GO:0005524">
    <property type="term" value="F:ATP binding"/>
    <property type="evidence" value="ECO:0007669"/>
    <property type="project" value="UniProtKB-KW"/>
</dbReference>